<name>A0ABR7VC44_9FLAO</name>
<proteinExistence type="inferred from homology"/>
<dbReference type="GO" id="GO:0016301">
    <property type="term" value="F:kinase activity"/>
    <property type="evidence" value="ECO:0007669"/>
    <property type="project" value="UniProtKB-KW"/>
</dbReference>
<evidence type="ECO:0000313" key="3">
    <source>
        <dbReference type="EMBL" id="MBD0851216.1"/>
    </source>
</evidence>
<dbReference type="Gene3D" id="3.30.200.20">
    <property type="entry name" value="Phosphorylase Kinase, domain 1"/>
    <property type="match status" value="1"/>
</dbReference>
<keyword evidence="2 3" id="KW-0418">Kinase</keyword>
<comment type="caution">
    <text evidence="3">The sequence shown here is derived from an EMBL/GenBank/DDBJ whole genome shotgun (WGS) entry which is preliminary data.</text>
</comment>
<dbReference type="Gene3D" id="3.90.1200.10">
    <property type="match status" value="1"/>
</dbReference>
<organism evidence="3 4">
    <name type="scientific">Maribacter arenosus</name>
    <dbReference type="NCBI Taxonomy" id="1854708"/>
    <lineage>
        <taxon>Bacteria</taxon>
        <taxon>Pseudomonadati</taxon>
        <taxon>Bacteroidota</taxon>
        <taxon>Flavobacteriia</taxon>
        <taxon>Flavobacteriales</taxon>
        <taxon>Flavobacteriaceae</taxon>
        <taxon>Maribacter</taxon>
    </lineage>
</organism>
<keyword evidence="2" id="KW-0808">Transferase</keyword>
<dbReference type="Pfam" id="PF03881">
    <property type="entry name" value="Fructosamin_kin"/>
    <property type="match status" value="1"/>
</dbReference>
<dbReference type="PANTHER" id="PTHR12149">
    <property type="entry name" value="FRUCTOSAMINE 3 KINASE-RELATED PROTEIN"/>
    <property type="match status" value="1"/>
</dbReference>
<dbReference type="InterPro" id="IPR011009">
    <property type="entry name" value="Kinase-like_dom_sf"/>
</dbReference>
<dbReference type="SUPFAM" id="SSF56112">
    <property type="entry name" value="Protein kinase-like (PK-like)"/>
    <property type="match status" value="1"/>
</dbReference>
<sequence length="291" mass="33610">MLSSNFNSHIRKVLDCPIKKVEPLSGGDISNAYCIYTQTHRFFCKVNDSDTALDMFYTEKAGLECIQHTKTIRVPEILGCGKYEGYSFLLMEFIEPKNPDPKDMETFGHQLAEMHSYVGQESFGWKMDNYIGTLPQSNKTYTDWSQFYIRERLLPQLKMARDEKLLSSEEIPSINRMESVCQMHFPKTIPSLLHGDLWGGNYLIGVQGDPYLIDPSVYFGDAEVDLAMTRLFGGFSSRFYDAYSEQIPIKALEKERVGIYQLYYLLVHLNLFGKSYYPSVSRLLKTYFGQR</sequence>
<evidence type="ECO:0000256" key="2">
    <source>
        <dbReference type="PIRNR" id="PIRNR006221"/>
    </source>
</evidence>
<reference evidence="3 4" key="1">
    <citation type="submission" date="2020-05" db="EMBL/GenBank/DDBJ databases">
        <title>The draft genome sequence of Maribacter arenosus CAU 1321.</title>
        <authorList>
            <person name="Mu L."/>
        </authorList>
    </citation>
    <scope>NUCLEOTIDE SEQUENCE [LARGE SCALE GENOMIC DNA]</scope>
    <source>
        <strain evidence="3 4">CAU 1321</strain>
    </source>
</reference>
<dbReference type="Proteomes" id="UP000598350">
    <property type="component" value="Unassembled WGS sequence"/>
</dbReference>
<dbReference type="PIRSF" id="PIRSF006221">
    <property type="entry name" value="Ketosamine-3-kinase"/>
    <property type="match status" value="1"/>
</dbReference>
<keyword evidence="4" id="KW-1185">Reference proteome</keyword>
<dbReference type="RefSeq" id="WP_188314352.1">
    <property type="nucleotide sequence ID" value="NZ_JABTCG010000004.1"/>
</dbReference>
<protein>
    <submittedName>
        <fullName evidence="3">Fructosamine kinase family protein</fullName>
    </submittedName>
</protein>
<dbReference type="InterPro" id="IPR016477">
    <property type="entry name" value="Fructo-/Ketosamine-3-kinase"/>
</dbReference>
<evidence type="ECO:0000256" key="1">
    <source>
        <dbReference type="ARBA" id="ARBA00009460"/>
    </source>
</evidence>
<evidence type="ECO:0000313" key="4">
    <source>
        <dbReference type="Proteomes" id="UP000598350"/>
    </source>
</evidence>
<dbReference type="EMBL" id="JABTCG010000004">
    <property type="protein sequence ID" value="MBD0851216.1"/>
    <property type="molecule type" value="Genomic_DNA"/>
</dbReference>
<accession>A0ABR7VC44</accession>
<comment type="similarity">
    <text evidence="1 2">Belongs to the fructosamine kinase family.</text>
</comment>
<dbReference type="PANTHER" id="PTHR12149:SF8">
    <property type="entry name" value="PROTEIN-RIBULOSAMINE 3-KINASE"/>
    <property type="match status" value="1"/>
</dbReference>
<gene>
    <name evidence="3" type="ORF">HPE63_11100</name>
</gene>